<reference evidence="2 3" key="1">
    <citation type="submission" date="2020-11" db="EMBL/GenBank/DDBJ databases">
        <title>Draft genome sequencing of a Lachnospiraceae strain isolated from anoxic soil subjected to BSD treatment.</title>
        <authorList>
            <person name="Uek A."/>
            <person name="Tonouchi A."/>
        </authorList>
    </citation>
    <scope>NUCLEOTIDE SEQUENCE [LARGE SCALE GENOMIC DNA]</scope>
    <source>
        <strain evidence="2 3">TB5</strain>
    </source>
</reference>
<organism evidence="2 3">
    <name type="scientific">Anaeromicropila herbilytica</name>
    <dbReference type="NCBI Taxonomy" id="2785025"/>
    <lineage>
        <taxon>Bacteria</taxon>
        <taxon>Bacillati</taxon>
        <taxon>Bacillota</taxon>
        <taxon>Clostridia</taxon>
        <taxon>Lachnospirales</taxon>
        <taxon>Lachnospiraceae</taxon>
        <taxon>Anaeromicropila</taxon>
    </lineage>
</organism>
<feature type="transmembrane region" description="Helical" evidence="1">
    <location>
        <begin position="24"/>
        <end position="42"/>
    </location>
</feature>
<name>A0A7R7EPH9_9FIRM</name>
<proteinExistence type="predicted"/>
<keyword evidence="3" id="KW-1185">Reference proteome</keyword>
<keyword evidence="1" id="KW-0472">Membrane</keyword>
<accession>A0A7R7EPH9</accession>
<evidence type="ECO:0000313" key="2">
    <source>
        <dbReference type="EMBL" id="BCN32330.1"/>
    </source>
</evidence>
<dbReference type="EMBL" id="AP024169">
    <property type="protein sequence ID" value="BCN32330.1"/>
    <property type="molecule type" value="Genomic_DNA"/>
</dbReference>
<evidence type="ECO:0000313" key="3">
    <source>
        <dbReference type="Proteomes" id="UP000595897"/>
    </source>
</evidence>
<feature type="transmembrane region" description="Helical" evidence="1">
    <location>
        <begin position="54"/>
        <end position="74"/>
    </location>
</feature>
<sequence length="77" mass="9189">MMVQVCSIIKENNLRERRTYMDAPYFYISILAIIVLNCNFAIMKFQEKKNYNIFIFSIISMICEMIIFMSIIQICSK</sequence>
<evidence type="ECO:0000256" key="1">
    <source>
        <dbReference type="SAM" id="Phobius"/>
    </source>
</evidence>
<dbReference type="AlphaFoldDB" id="A0A7R7EPH9"/>
<gene>
    <name evidence="2" type="ORF">bsdtb5_36250</name>
</gene>
<dbReference type="KEGG" id="ahb:bsdtb5_36250"/>
<keyword evidence="1" id="KW-0812">Transmembrane</keyword>
<dbReference type="Proteomes" id="UP000595897">
    <property type="component" value="Chromosome"/>
</dbReference>
<keyword evidence="1" id="KW-1133">Transmembrane helix</keyword>
<protein>
    <submittedName>
        <fullName evidence="2">Uncharacterized protein</fullName>
    </submittedName>
</protein>